<dbReference type="Gene3D" id="3.90.1680.10">
    <property type="entry name" value="SOS response associated peptidase-like"/>
    <property type="match status" value="1"/>
</dbReference>
<dbReference type="OrthoDB" id="9782620at2"/>
<dbReference type="Pfam" id="PF02586">
    <property type="entry name" value="SRAP"/>
    <property type="match status" value="1"/>
</dbReference>
<name>A0A419XAW2_9BACT</name>
<dbReference type="InterPro" id="IPR036590">
    <property type="entry name" value="SRAP-like"/>
</dbReference>
<accession>A0A419XAW2</accession>
<keyword evidence="6" id="KW-0238">DNA-binding</keyword>
<dbReference type="EC" id="3.4.-.-" evidence="8"/>
<gene>
    <name evidence="9" type="ORF">BXY64_1736</name>
</gene>
<keyword evidence="10" id="KW-1185">Reference proteome</keyword>
<comment type="similarity">
    <text evidence="1 8">Belongs to the SOS response-associated peptidase family.</text>
</comment>
<evidence type="ECO:0000256" key="3">
    <source>
        <dbReference type="ARBA" id="ARBA00022763"/>
    </source>
</evidence>
<dbReference type="PANTHER" id="PTHR13604:SF0">
    <property type="entry name" value="ABASIC SITE PROCESSING PROTEIN HMCES"/>
    <property type="match status" value="1"/>
</dbReference>
<keyword evidence="5" id="KW-0190">Covalent protein-DNA linkage</keyword>
<dbReference type="GO" id="GO:0003697">
    <property type="term" value="F:single-stranded DNA binding"/>
    <property type="evidence" value="ECO:0007669"/>
    <property type="project" value="InterPro"/>
</dbReference>
<dbReference type="GO" id="GO:0106300">
    <property type="term" value="P:protein-DNA covalent cross-linking repair"/>
    <property type="evidence" value="ECO:0007669"/>
    <property type="project" value="InterPro"/>
</dbReference>
<dbReference type="GO" id="GO:0016829">
    <property type="term" value="F:lyase activity"/>
    <property type="evidence" value="ECO:0007669"/>
    <property type="project" value="UniProtKB-KW"/>
</dbReference>
<proteinExistence type="inferred from homology"/>
<keyword evidence="3" id="KW-0227">DNA damage</keyword>
<dbReference type="Proteomes" id="UP000284531">
    <property type="component" value="Unassembled WGS sequence"/>
</dbReference>
<comment type="caution">
    <text evidence="9">The sequence shown here is derived from an EMBL/GenBank/DDBJ whole genome shotgun (WGS) entry which is preliminary data.</text>
</comment>
<evidence type="ECO:0000256" key="7">
    <source>
        <dbReference type="ARBA" id="ARBA00023239"/>
    </source>
</evidence>
<dbReference type="GO" id="GO:0008233">
    <property type="term" value="F:peptidase activity"/>
    <property type="evidence" value="ECO:0007669"/>
    <property type="project" value="UniProtKB-KW"/>
</dbReference>
<evidence type="ECO:0000256" key="1">
    <source>
        <dbReference type="ARBA" id="ARBA00008136"/>
    </source>
</evidence>
<dbReference type="SUPFAM" id="SSF143081">
    <property type="entry name" value="BB1717-like"/>
    <property type="match status" value="1"/>
</dbReference>
<dbReference type="InterPro" id="IPR003738">
    <property type="entry name" value="SRAP"/>
</dbReference>
<sequence length="254" mass="29477">MCYDIQAKLEAQLKRARRLNQAEVIRELVTELEPYITNWHHVSGFAHPNLIIYTNETPDLPKIASWGLIPDWVKNENQANDLRRKTINARGESIFEKPSFRKSAQYHRCLICVNGFYEHHHKNGKKFPFFIQIENREAMNLAGLWNNWTNKQTGEILKTFSIVTVKANSFMAEIHNNPKLNEPRMPLILCDKNADNWISALSKSNDMDRIKSLIKPSKINSVAHTVRPLRGKHSIGNSPKASEIFHYKDFNKLF</sequence>
<evidence type="ECO:0000256" key="6">
    <source>
        <dbReference type="ARBA" id="ARBA00023125"/>
    </source>
</evidence>
<evidence type="ECO:0000313" key="10">
    <source>
        <dbReference type="Proteomes" id="UP000284531"/>
    </source>
</evidence>
<dbReference type="AlphaFoldDB" id="A0A419XAW2"/>
<dbReference type="GO" id="GO:0006508">
    <property type="term" value="P:proteolysis"/>
    <property type="evidence" value="ECO:0007669"/>
    <property type="project" value="UniProtKB-KW"/>
</dbReference>
<keyword evidence="4 8" id="KW-0378">Hydrolase</keyword>
<evidence type="ECO:0000256" key="2">
    <source>
        <dbReference type="ARBA" id="ARBA00022670"/>
    </source>
</evidence>
<evidence type="ECO:0000313" key="9">
    <source>
        <dbReference type="EMBL" id="RKE04709.1"/>
    </source>
</evidence>
<evidence type="ECO:0000256" key="5">
    <source>
        <dbReference type="ARBA" id="ARBA00023124"/>
    </source>
</evidence>
<keyword evidence="7" id="KW-0456">Lyase</keyword>
<evidence type="ECO:0000256" key="8">
    <source>
        <dbReference type="RuleBase" id="RU364100"/>
    </source>
</evidence>
<dbReference type="EMBL" id="RAPQ01000008">
    <property type="protein sequence ID" value="RKE04709.1"/>
    <property type="molecule type" value="Genomic_DNA"/>
</dbReference>
<dbReference type="RefSeq" id="WP_120239458.1">
    <property type="nucleotide sequence ID" value="NZ_RAPQ01000008.1"/>
</dbReference>
<protein>
    <recommendedName>
        <fullName evidence="8">Abasic site processing protein</fullName>
        <ecNumber evidence="8">3.4.-.-</ecNumber>
    </recommendedName>
</protein>
<reference evidence="9 10" key="1">
    <citation type="submission" date="2018-09" db="EMBL/GenBank/DDBJ databases">
        <title>Genomic Encyclopedia of Archaeal and Bacterial Type Strains, Phase II (KMG-II): from individual species to whole genera.</title>
        <authorList>
            <person name="Goeker M."/>
        </authorList>
    </citation>
    <scope>NUCLEOTIDE SEQUENCE [LARGE SCALE GENOMIC DNA]</scope>
    <source>
        <strain evidence="9 10">DSM 21950</strain>
    </source>
</reference>
<dbReference type="PANTHER" id="PTHR13604">
    <property type="entry name" value="DC12-RELATED"/>
    <property type="match status" value="1"/>
</dbReference>
<keyword evidence="2 8" id="KW-0645">Protease</keyword>
<organism evidence="9 10">
    <name type="scientific">Marinifilum flexuosum</name>
    <dbReference type="NCBI Taxonomy" id="1117708"/>
    <lineage>
        <taxon>Bacteria</taxon>
        <taxon>Pseudomonadati</taxon>
        <taxon>Bacteroidota</taxon>
        <taxon>Bacteroidia</taxon>
        <taxon>Marinilabiliales</taxon>
        <taxon>Marinifilaceae</taxon>
    </lineage>
</organism>
<evidence type="ECO:0000256" key="4">
    <source>
        <dbReference type="ARBA" id="ARBA00022801"/>
    </source>
</evidence>